<keyword evidence="2" id="KW-1185">Reference proteome</keyword>
<gene>
    <name evidence="1" type="ORF">X801_01691</name>
</gene>
<organism evidence="1 2">
    <name type="scientific">Opisthorchis viverrini</name>
    <name type="common">Southeast Asian liver fluke</name>
    <dbReference type="NCBI Taxonomy" id="6198"/>
    <lineage>
        <taxon>Eukaryota</taxon>
        <taxon>Metazoa</taxon>
        <taxon>Spiralia</taxon>
        <taxon>Lophotrochozoa</taxon>
        <taxon>Platyhelminthes</taxon>
        <taxon>Trematoda</taxon>
        <taxon>Digenea</taxon>
        <taxon>Opisthorchiida</taxon>
        <taxon>Opisthorchiata</taxon>
        <taxon>Opisthorchiidae</taxon>
        <taxon>Opisthorchis</taxon>
    </lineage>
</organism>
<dbReference type="Proteomes" id="UP000243686">
    <property type="component" value="Unassembled WGS sequence"/>
</dbReference>
<evidence type="ECO:0000313" key="1">
    <source>
        <dbReference type="EMBL" id="OON22402.1"/>
    </source>
</evidence>
<protein>
    <submittedName>
        <fullName evidence="1">Uncharacterized protein</fullName>
    </submittedName>
</protein>
<proteinExistence type="predicted"/>
<dbReference type="AlphaFoldDB" id="A0A1S8X6T6"/>
<dbReference type="EMBL" id="KV891784">
    <property type="protein sequence ID" value="OON22402.1"/>
    <property type="molecule type" value="Genomic_DNA"/>
</dbReference>
<sequence length="133" mass="15348">MGSSSLKTLRIYRVLQDRGQDLIKYQVTSTEVHERLYKFLLDFAKLQLEAFAAQKKLCEKYAVDSEKYFGTTNTFGSAINEFLRVTQLLVDTEGLVANSFELQGGNDVKQAIKSERHGMKRWKRDRYCPISIN</sequence>
<name>A0A1S8X6T6_OPIVI</name>
<reference evidence="1 2" key="1">
    <citation type="submission" date="2015-03" db="EMBL/GenBank/DDBJ databases">
        <title>Draft genome of the nematode, Opisthorchis viverrini.</title>
        <authorList>
            <person name="Mitreva M."/>
        </authorList>
    </citation>
    <scope>NUCLEOTIDE SEQUENCE [LARGE SCALE GENOMIC DNA]</scope>
    <source>
        <strain evidence="1">Khon Kaen</strain>
    </source>
</reference>
<accession>A0A1S8X6T6</accession>
<evidence type="ECO:0000313" key="2">
    <source>
        <dbReference type="Proteomes" id="UP000243686"/>
    </source>
</evidence>